<reference evidence="1" key="1">
    <citation type="journal article" date="2014" name="Front. Microbiol.">
        <title>High frequency of phylogenetically diverse reductive dehalogenase-homologous genes in deep subseafloor sedimentary metagenomes.</title>
        <authorList>
            <person name="Kawai M."/>
            <person name="Futagami T."/>
            <person name="Toyoda A."/>
            <person name="Takaki Y."/>
            <person name="Nishi S."/>
            <person name="Hori S."/>
            <person name="Arai W."/>
            <person name="Tsubouchi T."/>
            <person name="Morono Y."/>
            <person name="Uchiyama I."/>
            <person name="Ito T."/>
            <person name="Fujiyama A."/>
            <person name="Inagaki F."/>
            <person name="Takami H."/>
        </authorList>
    </citation>
    <scope>NUCLEOTIDE SEQUENCE</scope>
    <source>
        <strain evidence="1">Expedition CK06-06</strain>
    </source>
</reference>
<gene>
    <name evidence="1" type="ORF">S01H4_45841</name>
</gene>
<accession>X1D255</accession>
<dbReference type="AlphaFoldDB" id="X1D255"/>
<proteinExistence type="predicted"/>
<protein>
    <submittedName>
        <fullName evidence="1">Uncharacterized protein</fullName>
    </submittedName>
</protein>
<comment type="caution">
    <text evidence="1">The sequence shown here is derived from an EMBL/GenBank/DDBJ whole genome shotgun (WGS) entry which is preliminary data.</text>
</comment>
<dbReference type="EMBL" id="BART01025555">
    <property type="protein sequence ID" value="GAH02330.1"/>
    <property type="molecule type" value="Genomic_DNA"/>
</dbReference>
<organism evidence="1">
    <name type="scientific">marine sediment metagenome</name>
    <dbReference type="NCBI Taxonomy" id="412755"/>
    <lineage>
        <taxon>unclassified sequences</taxon>
        <taxon>metagenomes</taxon>
        <taxon>ecological metagenomes</taxon>
    </lineage>
</organism>
<sequence>MANISDLTIEFETRMVEVEADGSVCGICGDMIFMKAYRMDLFQPKSNRKMGSVSNKLFCQGCGEAIRDQQYGEDQDQFAGIEA</sequence>
<name>X1D255_9ZZZZ</name>
<evidence type="ECO:0000313" key="1">
    <source>
        <dbReference type="EMBL" id="GAH02330.1"/>
    </source>
</evidence>